<accession>A0AAC9LI14</accession>
<protein>
    <submittedName>
        <fullName evidence="1">Membrane protein</fullName>
    </submittedName>
</protein>
<evidence type="ECO:0000313" key="1">
    <source>
        <dbReference type="EMBL" id="APU17726.1"/>
    </source>
</evidence>
<dbReference type="GO" id="GO:0005886">
    <property type="term" value="C:plasma membrane"/>
    <property type="evidence" value="ECO:0007669"/>
    <property type="project" value="TreeGrafter"/>
</dbReference>
<reference evidence="2" key="1">
    <citation type="submission" date="2016-06" db="EMBL/GenBank/DDBJ databases">
        <title>Complete genome sequence of Actinoalloteichus fjordicus DSM 46855 (=ADI127-17), type strain of the new species Actinoalloteichus fjordicus.</title>
        <authorList>
            <person name="Ruckert C."/>
            <person name="Nouioui I."/>
            <person name="Willmese J."/>
            <person name="van Wezel G."/>
            <person name="Klenk H.-P."/>
            <person name="Kalinowski J."/>
            <person name="Zotchev S.B."/>
        </authorList>
    </citation>
    <scope>NUCLEOTIDE SEQUENCE [LARGE SCALE GENOMIC DNA]</scope>
    <source>
        <strain evidence="2">ADI127-7</strain>
    </source>
</reference>
<dbReference type="KEGG" id="acad:UA74_28635"/>
<dbReference type="PANTHER" id="PTHR38442">
    <property type="entry name" value="INNER MEMBRANE PROTEIN-RELATED"/>
    <property type="match status" value="1"/>
</dbReference>
<dbReference type="EMBL" id="CP016076">
    <property type="protein sequence ID" value="APU17726.1"/>
    <property type="molecule type" value="Genomic_DNA"/>
</dbReference>
<dbReference type="InterPro" id="IPR007383">
    <property type="entry name" value="DUF445"/>
</dbReference>
<dbReference type="PANTHER" id="PTHR38442:SF1">
    <property type="entry name" value="INNER MEMBRANE PROTEIN"/>
    <property type="match status" value="1"/>
</dbReference>
<keyword evidence="2" id="KW-1185">Reference proteome</keyword>
<sequence length="437" mass="48519">MCAQVLILSGVLVSENRPVQPLTASELDKRSSLRRMKAAATGLLLVASVIYVIARWQENQGAAAWVGYVRAAAEAGMVGALADWFAVTALFRRPLGLPIPHTAIIPTRKDALGKSLGDFVGSNFLSEQVIREKLKRAEVARRVGTWLAKPENAARLTSELAAATRGAVTVLRDEDVQAVLEQALLRKLVDRPWGPPIGKVLEQVVEERSHHRLVDMLCDRAYEWVERNRESLRGLVSKRAPSWSPRFVDDMVGDRIYNEILAFAWAVKTDKNHEVRQMLDKFLTEFASDLQNDPVAMDKAEQFKQQVLDHPAVQNLAGSVWSRIKQLILDAAEDPSSELRLRVEGGIRSLGERLVKDDALRAKADGWLEGAAVYVVTNYQGEITTLISDTVERWDGEETSRKIELQVGRDLQFIRINGTVVGALAGLAIHTISQLLL</sequence>
<evidence type="ECO:0000313" key="2">
    <source>
        <dbReference type="Proteomes" id="UP000185511"/>
    </source>
</evidence>
<dbReference type="Proteomes" id="UP000185511">
    <property type="component" value="Chromosome"/>
</dbReference>
<proteinExistence type="predicted"/>
<organism evidence="1 2">
    <name type="scientific">Actinoalloteichus fjordicus</name>
    <dbReference type="NCBI Taxonomy" id="1612552"/>
    <lineage>
        <taxon>Bacteria</taxon>
        <taxon>Bacillati</taxon>
        <taxon>Actinomycetota</taxon>
        <taxon>Actinomycetes</taxon>
        <taxon>Pseudonocardiales</taxon>
        <taxon>Pseudonocardiaceae</taxon>
        <taxon>Actinoalloteichus</taxon>
    </lineage>
</organism>
<name>A0AAC9LI14_9PSEU</name>
<dbReference type="AlphaFoldDB" id="A0AAC9LI14"/>
<gene>
    <name evidence="1" type="ORF">UA74_28635</name>
</gene>
<dbReference type="Pfam" id="PF04286">
    <property type="entry name" value="DUF445"/>
    <property type="match status" value="1"/>
</dbReference>